<gene>
    <name evidence="1" type="ORF">RDWZM_000884</name>
</gene>
<dbReference type="EMBL" id="JAPWDV010000001">
    <property type="protein sequence ID" value="KAJ6222339.1"/>
    <property type="molecule type" value="Genomic_DNA"/>
</dbReference>
<accession>A0A9Q0RQ13</accession>
<protein>
    <submittedName>
        <fullName evidence="1">Uncharacterized protein</fullName>
    </submittedName>
</protein>
<reference evidence="1" key="1">
    <citation type="submission" date="2022-12" db="EMBL/GenBank/DDBJ databases">
        <title>Genome assemblies of Blomia tropicalis.</title>
        <authorList>
            <person name="Cui Y."/>
        </authorList>
    </citation>
    <scope>NUCLEOTIDE SEQUENCE</scope>
    <source>
        <tissue evidence="1">Adult mites</tissue>
    </source>
</reference>
<evidence type="ECO:0000313" key="1">
    <source>
        <dbReference type="EMBL" id="KAJ6222339.1"/>
    </source>
</evidence>
<organism evidence="1 2">
    <name type="scientific">Blomia tropicalis</name>
    <name type="common">Mite</name>
    <dbReference type="NCBI Taxonomy" id="40697"/>
    <lineage>
        <taxon>Eukaryota</taxon>
        <taxon>Metazoa</taxon>
        <taxon>Ecdysozoa</taxon>
        <taxon>Arthropoda</taxon>
        <taxon>Chelicerata</taxon>
        <taxon>Arachnida</taxon>
        <taxon>Acari</taxon>
        <taxon>Acariformes</taxon>
        <taxon>Sarcoptiformes</taxon>
        <taxon>Astigmata</taxon>
        <taxon>Glycyphagoidea</taxon>
        <taxon>Echimyopodidae</taxon>
        <taxon>Blomia</taxon>
    </lineage>
</organism>
<dbReference type="Proteomes" id="UP001142055">
    <property type="component" value="Chromosome 1"/>
</dbReference>
<name>A0A9Q0RQ13_BLOTA</name>
<comment type="caution">
    <text evidence="1">The sequence shown here is derived from an EMBL/GenBank/DDBJ whole genome shotgun (WGS) entry which is preliminary data.</text>
</comment>
<evidence type="ECO:0000313" key="2">
    <source>
        <dbReference type="Proteomes" id="UP001142055"/>
    </source>
</evidence>
<dbReference type="AlphaFoldDB" id="A0A9Q0RQ13"/>
<keyword evidence="2" id="KW-1185">Reference proteome</keyword>
<sequence length="75" mass="8612">MKRLMERLDYVHQDDDPFGNASMAVNVENVDRSYQMALMVVSDVADGMEIALQAFDAFDMDRFHPSALTMDPFDY</sequence>
<proteinExistence type="predicted"/>